<dbReference type="PROSITE" id="PS00178">
    <property type="entry name" value="AA_TRNA_LIGASE_I"/>
    <property type="match status" value="1"/>
</dbReference>
<name>A0A023X3A8_RUBRA</name>
<evidence type="ECO:0000256" key="12">
    <source>
        <dbReference type="SAM" id="MobiDB-lite"/>
    </source>
</evidence>
<dbReference type="SUPFAM" id="SSF46589">
    <property type="entry name" value="tRNA-binding arm"/>
    <property type="match status" value="1"/>
</dbReference>
<evidence type="ECO:0000256" key="4">
    <source>
        <dbReference type="ARBA" id="ARBA00022598"/>
    </source>
</evidence>
<gene>
    <name evidence="11" type="primary">valS</name>
    <name evidence="16" type="ORF">RradSPS_1545</name>
</gene>
<evidence type="ECO:0000256" key="7">
    <source>
        <dbReference type="ARBA" id="ARBA00022917"/>
    </source>
</evidence>
<dbReference type="InterPro" id="IPR010978">
    <property type="entry name" value="tRNA-bd_arm"/>
</dbReference>
<dbReference type="Gene3D" id="3.40.50.620">
    <property type="entry name" value="HUPs"/>
    <property type="match status" value="3"/>
</dbReference>
<keyword evidence="17" id="KW-1185">Reference proteome</keyword>
<comment type="function">
    <text evidence="11">Catalyzes the attachment of valine to tRNA(Val). As ValRS can inadvertently accommodate and process structurally similar amino acids such as threonine, to avoid such errors, it has a 'posttransfer' editing activity that hydrolyzes mischarged Thr-tRNA(Val) in a tRNA-dependent manner.</text>
</comment>
<dbReference type="GO" id="GO:0005524">
    <property type="term" value="F:ATP binding"/>
    <property type="evidence" value="ECO:0007669"/>
    <property type="project" value="UniProtKB-UniRule"/>
</dbReference>
<feature type="domain" description="Methionyl/Valyl/Leucyl/Isoleucyl-tRNA synthetase anticodon-binding" evidence="14">
    <location>
        <begin position="616"/>
        <end position="749"/>
    </location>
</feature>
<evidence type="ECO:0000256" key="2">
    <source>
        <dbReference type="ARBA" id="ARBA00011245"/>
    </source>
</evidence>
<dbReference type="AlphaFoldDB" id="A0A023X3A8"/>
<dbReference type="CDD" id="cd00817">
    <property type="entry name" value="ValRS_core"/>
    <property type="match status" value="1"/>
</dbReference>
<accession>A0A023X3A8</accession>
<dbReference type="KEGG" id="rrd:RradSPS_1545"/>
<dbReference type="Gene3D" id="1.10.287.380">
    <property type="entry name" value="Valyl-tRNA synthetase, C-terminal domain"/>
    <property type="match status" value="1"/>
</dbReference>
<dbReference type="InterPro" id="IPR001412">
    <property type="entry name" value="aa-tRNA-synth_I_CS"/>
</dbReference>
<feature type="short sequence motif" description="'HIGH' region" evidence="11">
    <location>
        <begin position="62"/>
        <end position="72"/>
    </location>
</feature>
<dbReference type="InterPro" id="IPR009008">
    <property type="entry name" value="Val/Leu/Ile-tRNA-synth_edit"/>
</dbReference>
<dbReference type="SUPFAM" id="SSF52374">
    <property type="entry name" value="Nucleotidylyl transferase"/>
    <property type="match status" value="1"/>
</dbReference>
<organism evidence="16 17">
    <name type="scientific">Rubrobacter radiotolerans</name>
    <name type="common">Arthrobacter radiotolerans</name>
    <dbReference type="NCBI Taxonomy" id="42256"/>
    <lineage>
        <taxon>Bacteria</taxon>
        <taxon>Bacillati</taxon>
        <taxon>Actinomycetota</taxon>
        <taxon>Rubrobacteria</taxon>
        <taxon>Rubrobacterales</taxon>
        <taxon>Rubrobacteraceae</taxon>
        <taxon>Rubrobacter</taxon>
    </lineage>
</organism>
<feature type="compositionally biased region" description="Basic and acidic residues" evidence="12">
    <location>
        <begin position="1"/>
        <end position="11"/>
    </location>
</feature>
<keyword evidence="8 11" id="KW-0175">Coiled coil</keyword>
<dbReference type="InterPro" id="IPR014729">
    <property type="entry name" value="Rossmann-like_a/b/a_fold"/>
</dbReference>
<dbReference type="InterPro" id="IPR002300">
    <property type="entry name" value="aa-tRNA-synth_Ia"/>
</dbReference>
<evidence type="ECO:0000313" key="16">
    <source>
        <dbReference type="EMBL" id="AHY46828.1"/>
    </source>
</evidence>
<evidence type="ECO:0000259" key="15">
    <source>
        <dbReference type="Pfam" id="PF10458"/>
    </source>
</evidence>
<evidence type="ECO:0000313" key="17">
    <source>
        <dbReference type="Proteomes" id="UP000025229"/>
    </source>
</evidence>
<dbReference type="PANTHER" id="PTHR11946">
    <property type="entry name" value="VALYL-TRNA SYNTHETASES"/>
    <property type="match status" value="1"/>
</dbReference>
<keyword evidence="4 11" id="KW-0436">Ligase</keyword>
<dbReference type="Gene3D" id="3.90.740.10">
    <property type="entry name" value="Valyl/Leucyl/Isoleucyl-tRNA synthetase, editing domain"/>
    <property type="match status" value="1"/>
</dbReference>
<feature type="domain" description="Valyl-tRNA synthetase tRNA-binding arm" evidence="15">
    <location>
        <begin position="801"/>
        <end position="859"/>
    </location>
</feature>
<feature type="short sequence motif" description="'KMSKS' region" evidence="11">
    <location>
        <begin position="541"/>
        <end position="545"/>
    </location>
</feature>
<evidence type="ECO:0000259" key="13">
    <source>
        <dbReference type="Pfam" id="PF00133"/>
    </source>
</evidence>
<proteinExistence type="inferred from homology"/>
<dbReference type="PATRIC" id="fig|42256.3.peg.1563"/>
<dbReference type="InterPro" id="IPR019499">
    <property type="entry name" value="Val-tRNA_synth_tRNA-bd"/>
</dbReference>
<evidence type="ECO:0000256" key="9">
    <source>
        <dbReference type="ARBA" id="ARBA00023146"/>
    </source>
</evidence>
<dbReference type="HOGENOM" id="CLU_001493_0_2_11"/>
<comment type="similarity">
    <text evidence="11">Belongs to the class-I aminoacyl-tRNA synthetase family. ValS type 1 subfamily.</text>
</comment>
<evidence type="ECO:0000256" key="5">
    <source>
        <dbReference type="ARBA" id="ARBA00022741"/>
    </source>
</evidence>
<sequence length="862" mass="97781">MRQSRQREKSLSQRSGIPSEIPKTYNPEGVEGRLYREWEEAGLFDADPDPEREPYCIVVPPPNVTGALHMGHALNNTIQDTLVRRARMKGFEALWLPGMDHASIALQNVVERKLQREEGKTRFDVGREAFLEKCQEFADESRKTILSQMRRMGASLDWRRLRFTMDEGYVEAVNEAFIRLYDEGLIYKGNRITNWCPKDRSAISDLEVNYESADGKLYGLRYRFSDGKGPGPDGESFAEVFSTRPETMLGDVALVVNPDDERYTELVGRRVTVPFVEREIEVFADSYVDPEFGNGVLKVTPAHDPNDFEIGERMGLEPVNVLNPDGTINENGARFAGMSREEARKAVVAALDSEGLLGEVRDHTFRIGKCDRCGTVIEPWLSEQWWVSMKPLAERAIESLERGEITVYPDSWRRETVRWLSNIHDWNVSRQLWWGHRIPVWYGPNGETVASKESPGEGYEQDPDILDTWFSSGLWPFATLGWPEETPDLDYFYPTSLLSTAREIMYLWVARMIMNGLHFRGEVPFRKVNVHSIVLAEDGTKMSKSKGNTIDPLDLFDEYGTDAVRFGLLYQSSTQDFAYSYERAQMGRAFVTKLWNAMRFIATGVFEGDGEASVSDRWIESAFNRCARDYDALLEECEFSEAMRRVYDFAWHEFADWYIEIAKTSPSSETSDVLRRVFIGILKLLHPVMPFATEEMARTLGASEYLMRQPMPVYDPALDDAEAERVLAATKAAVGAVRAFRNEANVSGELEGLLPDGVEADVFSKLAGVRVVERIGASRAALPAGDAVVEVALSEELRRGEISRLEKEVSRVAGEVSRAEKKLANEKFVERAPEPVVAAEREKLRANTALLETLRTRLEEYL</sequence>
<feature type="domain" description="Aminoacyl-tRNA synthetase class Ia" evidence="13">
    <location>
        <begin position="34"/>
        <end position="578"/>
    </location>
</feature>
<evidence type="ECO:0000256" key="6">
    <source>
        <dbReference type="ARBA" id="ARBA00022840"/>
    </source>
</evidence>
<dbReference type="GO" id="GO:0005829">
    <property type="term" value="C:cytosol"/>
    <property type="evidence" value="ECO:0007669"/>
    <property type="project" value="TreeGrafter"/>
</dbReference>
<protein>
    <recommendedName>
        <fullName evidence="11">Valine--tRNA ligase</fullName>
        <ecNumber evidence="11">6.1.1.9</ecNumber>
    </recommendedName>
    <alternativeName>
        <fullName evidence="11">Valyl-tRNA synthetase</fullName>
        <shortName evidence="11">ValRS</shortName>
    </alternativeName>
</protein>
<dbReference type="Pfam" id="PF00133">
    <property type="entry name" value="tRNA-synt_1"/>
    <property type="match status" value="1"/>
</dbReference>
<dbReference type="Pfam" id="PF10458">
    <property type="entry name" value="Val_tRNA-synt_C"/>
    <property type="match status" value="1"/>
</dbReference>
<dbReference type="SUPFAM" id="SSF47323">
    <property type="entry name" value="Anticodon-binding domain of a subclass of class I aminoacyl-tRNA synthetases"/>
    <property type="match status" value="1"/>
</dbReference>
<keyword evidence="7 11" id="KW-0648">Protein biosynthesis</keyword>
<dbReference type="GO" id="GO:0006438">
    <property type="term" value="P:valyl-tRNA aminoacylation"/>
    <property type="evidence" value="ECO:0007669"/>
    <property type="project" value="UniProtKB-UniRule"/>
</dbReference>
<dbReference type="InterPro" id="IPR009080">
    <property type="entry name" value="tRNAsynth_Ia_anticodon-bd"/>
</dbReference>
<evidence type="ECO:0000259" key="14">
    <source>
        <dbReference type="Pfam" id="PF08264"/>
    </source>
</evidence>
<comment type="subcellular location">
    <subcellularLocation>
        <location evidence="1 11">Cytoplasm</location>
    </subcellularLocation>
</comment>
<dbReference type="InterPro" id="IPR002303">
    <property type="entry name" value="Valyl-tRNA_ligase"/>
</dbReference>
<dbReference type="GO" id="GO:0004832">
    <property type="term" value="F:valine-tRNA ligase activity"/>
    <property type="evidence" value="ECO:0007669"/>
    <property type="project" value="UniProtKB-UniRule"/>
</dbReference>
<evidence type="ECO:0000256" key="10">
    <source>
        <dbReference type="ARBA" id="ARBA00047552"/>
    </source>
</evidence>
<dbReference type="FunFam" id="3.40.50.620:FF:000032">
    <property type="entry name" value="Valine--tRNA ligase"/>
    <property type="match status" value="1"/>
</dbReference>
<dbReference type="CDD" id="cd07962">
    <property type="entry name" value="Anticodon_Ia_Val"/>
    <property type="match status" value="1"/>
</dbReference>
<keyword evidence="9 11" id="KW-0030">Aminoacyl-tRNA synthetase</keyword>
<evidence type="ECO:0000256" key="3">
    <source>
        <dbReference type="ARBA" id="ARBA00022490"/>
    </source>
</evidence>
<dbReference type="InterPro" id="IPR033705">
    <property type="entry name" value="Anticodon_Ia_Val"/>
</dbReference>
<dbReference type="EC" id="6.1.1.9" evidence="11"/>
<dbReference type="InterPro" id="IPR013155">
    <property type="entry name" value="M/V/L/I-tRNA-synth_anticd-bd"/>
</dbReference>
<comment type="domain">
    <text evidence="11">ValRS has two distinct active sites: one for aminoacylation and one for editing. The misactivated threonine is translocated from the active site to the editing site.</text>
</comment>
<dbReference type="PANTHER" id="PTHR11946:SF93">
    <property type="entry name" value="VALINE--TRNA LIGASE, CHLOROPLASTIC_MITOCHONDRIAL 2"/>
    <property type="match status" value="1"/>
</dbReference>
<comment type="subunit">
    <text evidence="2 11">Monomer.</text>
</comment>
<dbReference type="InterPro" id="IPR037118">
    <property type="entry name" value="Val-tRNA_synth_C_sf"/>
</dbReference>
<dbReference type="GO" id="GO:0002161">
    <property type="term" value="F:aminoacyl-tRNA deacylase activity"/>
    <property type="evidence" value="ECO:0007669"/>
    <property type="project" value="InterPro"/>
</dbReference>
<dbReference type="SUPFAM" id="SSF50677">
    <property type="entry name" value="ValRS/IleRS/LeuRS editing domain"/>
    <property type="match status" value="1"/>
</dbReference>
<dbReference type="EMBL" id="CP007514">
    <property type="protein sequence ID" value="AHY46828.1"/>
    <property type="molecule type" value="Genomic_DNA"/>
</dbReference>
<dbReference type="eggNOG" id="COG0525">
    <property type="taxonomic scope" value="Bacteria"/>
</dbReference>
<comment type="catalytic activity">
    <reaction evidence="10 11">
        <text>tRNA(Val) + L-valine + ATP = L-valyl-tRNA(Val) + AMP + diphosphate</text>
        <dbReference type="Rhea" id="RHEA:10704"/>
        <dbReference type="Rhea" id="RHEA-COMP:9672"/>
        <dbReference type="Rhea" id="RHEA-COMP:9708"/>
        <dbReference type="ChEBI" id="CHEBI:30616"/>
        <dbReference type="ChEBI" id="CHEBI:33019"/>
        <dbReference type="ChEBI" id="CHEBI:57762"/>
        <dbReference type="ChEBI" id="CHEBI:78442"/>
        <dbReference type="ChEBI" id="CHEBI:78537"/>
        <dbReference type="ChEBI" id="CHEBI:456215"/>
        <dbReference type="EC" id="6.1.1.9"/>
    </reaction>
</comment>
<feature type="region of interest" description="Disordered" evidence="12">
    <location>
        <begin position="1"/>
        <end position="28"/>
    </location>
</feature>
<comment type="domain">
    <text evidence="11">The C-terminal coiled-coil domain is crucial for aminoacylation activity.</text>
</comment>
<dbReference type="NCBIfam" id="TIGR00422">
    <property type="entry name" value="valS"/>
    <property type="match status" value="1"/>
</dbReference>
<dbReference type="NCBIfam" id="NF004349">
    <property type="entry name" value="PRK05729.1"/>
    <property type="match status" value="1"/>
</dbReference>
<dbReference type="HAMAP" id="MF_02004">
    <property type="entry name" value="Val_tRNA_synth_type1"/>
    <property type="match status" value="1"/>
</dbReference>
<evidence type="ECO:0000256" key="8">
    <source>
        <dbReference type="ARBA" id="ARBA00023054"/>
    </source>
</evidence>
<dbReference type="Pfam" id="PF08264">
    <property type="entry name" value="Anticodon_1"/>
    <property type="match status" value="1"/>
</dbReference>
<dbReference type="Gene3D" id="1.10.730.10">
    <property type="entry name" value="Isoleucyl-tRNA Synthetase, Domain 1"/>
    <property type="match status" value="1"/>
</dbReference>
<reference evidence="16 17" key="1">
    <citation type="submission" date="2014-03" db="EMBL/GenBank/DDBJ databases">
        <title>Complete genome sequence of the Radio-Resistant Rubrobacter radiotolerans RSPS-4.</title>
        <authorList>
            <person name="Egas C.C."/>
            <person name="Barroso C.C."/>
            <person name="Froufe H.J.C."/>
            <person name="Pacheco J.J."/>
            <person name="Albuquerque L.L."/>
            <person name="da Costa M.M.S."/>
        </authorList>
    </citation>
    <scope>NUCLEOTIDE SEQUENCE [LARGE SCALE GENOMIC DNA]</scope>
    <source>
        <strain evidence="16 17">RSPS-4</strain>
    </source>
</reference>
<evidence type="ECO:0000256" key="11">
    <source>
        <dbReference type="HAMAP-Rule" id="MF_02004"/>
    </source>
</evidence>
<evidence type="ECO:0000256" key="1">
    <source>
        <dbReference type="ARBA" id="ARBA00004496"/>
    </source>
</evidence>
<keyword evidence="3 11" id="KW-0963">Cytoplasm</keyword>
<dbReference type="STRING" id="42256.RradSPS_1545"/>
<feature type="binding site" evidence="11">
    <location>
        <position position="544"/>
    </location>
    <ligand>
        <name>ATP</name>
        <dbReference type="ChEBI" id="CHEBI:30616"/>
    </ligand>
</feature>
<dbReference type="PRINTS" id="PR00986">
    <property type="entry name" value="TRNASYNTHVAL"/>
</dbReference>
<dbReference type="Proteomes" id="UP000025229">
    <property type="component" value="Chromosome"/>
</dbReference>
<keyword evidence="5 11" id="KW-0547">Nucleotide-binding</keyword>
<keyword evidence="6 11" id="KW-0067">ATP-binding</keyword>